<sequence length="294" mass="33853">MEIRVLRYFLEVAREKNITKAAKHLHISQPTLSKQLKELQQELGKKLFVRSNYFIKLTEEGMLLKKRAEEILELVDKTSDEFKALDEINGGDIHLGCAESRDLQSFIQVLKKLQSNYPNIRFHLYSSATDAVDERLDSGLLDFAIIVQDVDSSKYNFLKIPASNKWGIIARKDMPLAKKEKIKLEDLLDVPLICSRQSLQADLPKWLGDMQDKLNIIATYDLAYNASIMVREKMGYVLTFNHLIYTGEDSDLCFRPLEPALESPMYIVWKKHQVFSPIASLLLKELQNTFGEKI</sequence>
<dbReference type="PANTHER" id="PTHR30419:SF8">
    <property type="entry name" value="NITROGEN ASSIMILATION TRANSCRIPTIONAL ACTIVATOR-RELATED"/>
    <property type="match status" value="1"/>
</dbReference>
<dbReference type="Pfam" id="PF00126">
    <property type="entry name" value="HTH_1"/>
    <property type="match status" value="1"/>
</dbReference>
<dbReference type="SUPFAM" id="SSF53850">
    <property type="entry name" value="Periplasmic binding protein-like II"/>
    <property type="match status" value="1"/>
</dbReference>
<dbReference type="InterPro" id="IPR050950">
    <property type="entry name" value="HTH-type_LysR_regulators"/>
</dbReference>
<protein>
    <submittedName>
        <fullName evidence="6">LysR family transcriptional regulator</fullName>
    </submittedName>
</protein>
<keyword evidence="4" id="KW-0804">Transcription</keyword>
<name>A0A1Y4QJ97_9FIRM</name>
<evidence type="ECO:0000256" key="1">
    <source>
        <dbReference type="ARBA" id="ARBA00009437"/>
    </source>
</evidence>
<dbReference type="Gene3D" id="3.40.190.290">
    <property type="match status" value="1"/>
</dbReference>
<dbReference type="Proteomes" id="UP000196258">
    <property type="component" value="Unassembled WGS sequence"/>
</dbReference>
<dbReference type="GO" id="GO:0003677">
    <property type="term" value="F:DNA binding"/>
    <property type="evidence" value="ECO:0007669"/>
    <property type="project" value="UniProtKB-KW"/>
</dbReference>
<dbReference type="EMBL" id="NFLB01000006">
    <property type="protein sequence ID" value="OUQ05356.1"/>
    <property type="molecule type" value="Genomic_DNA"/>
</dbReference>
<dbReference type="PROSITE" id="PS50931">
    <property type="entry name" value="HTH_LYSR"/>
    <property type="match status" value="1"/>
</dbReference>
<evidence type="ECO:0000313" key="6">
    <source>
        <dbReference type="EMBL" id="OUQ05356.1"/>
    </source>
</evidence>
<dbReference type="AlphaFoldDB" id="A0A1Y4QJ97"/>
<feature type="domain" description="HTH lysR-type" evidence="5">
    <location>
        <begin position="1"/>
        <end position="58"/>
    </location>
</feature>
<dbReference type="InterPro" id="IPR036388">
    <property type="entry name" value="WH-like_DNA-bd_sf"/>
</dbReference>
<proteinExistence type="inferred from homology"/>
<dbReference type="FunFam" id="1.10.10.10:FF:000001">
    <property type="entry name" value="LysR family transcriptional regulator"/>
    <property type="match status" value="1"/>
</dbReference>
<keyword evidence="3" id="KW-0238">DNA-binding</keyword>
<reference evidence="7" key="1">
    <citation type="submission" date="2017-04" db="EMBL/GenBank/DDBJ databases">
        <title>Function of individual gut microbiota members based on whole genome sequencing of pure cultures obtained from chicken caecum.</title>
        <authorList>
            <person name="Medvecky M."/>
            <person name="Cejkova D."/>
            <person name="Polansky O."/>
            <person name="Karasova D."/>
            <person name="Kubasova T."/>
            <person name="Cizek A."/>
            <person name="Rychlik I."/>
        </authorList>
    </citation>
    <scope>NUCLEOTIDE SEQUENCE [LARGE SCALE GENOMIC DNA]</scope>
    <source>
        <strain evidence="7">An149</strain>
    </source>
</reference>
<evidence type="ECO:0000256" key="4">
    <source>
        <dbReference type="ARBA" id="ARBA00023163"/>
    </source>
</evidence>
<accession>A0A1Y4QJ97</accession>
<evidence type="ECO:0000259" key="5">
    <source>
        <dbReference type="PROSITE" id="PS50931"/>
    </source>
</evidence>
<dbReference type="SUPFAM" id="SSF46785">
    <property type="entry name" value="Winged helix' DNA-binding domain"/>
    <property type="match status" value="1"/>
</dbReference>
<dbReference type="PRINTS" id="PR00039">
    <property type="entry name" value="HTHLYSR"/>
</dbReference>
<evidence type="ECO:0000256" key="2">
    <source>
        <dbReference type="ARBA" id="ARBA00023015"/>
    </source>
</evidence>
<dbReference type="RefSeq" id="WP_087256307.1">
    <property type="nucleotide sequence ID" value="NZ_NFLB01000006.1"/>
</dbReference>
<dbReference type="Gene3D" id="1.10.10.10">
    <property type="entry name" value="Winged helix-like DNA-binding domain superfamily/Winged helix DNA-binding domain"/>
    <property type="match status" value="1"/>
</dbReference>
<dbReference type="GO" id="GO:0005829">
    <property type="term" value="C:cytosol"/>
    <property type="evidence" value="ECO:0007669"/>
    <property type="project" value="TreeGrafter"/>
</dbReference>
<dbReference type="InterPro" id="IPR036390">
    <property type="entry name" value="WH_DNA-bd_sf"/>
</dbReference>
<comment type="similarity">
    <text evidence="1">Belongs to the LysR transcriptional regulatory family.</text>
</comment>
<dbReference type="CDD" id="cd05466">
    <property type="entry name" value="PBP2_LTTR_substrate"/>
    <property type="match status" value="1"/>
</dbReference>
<dbReference type="InterPro" id="IPR005119">
    <property type="entry name" value="LysR_subst-bd"/>
</dbReference>
<dbReference type="GO" id="GO:0003700">
    <property type="term" value="F:DNA-binding transcription factor activity"/>
    <property type="evidence" value="ECO:0007669"/>
    <property type="project" value="InterPro"/>
</dbReference>
<gene>
    <name evidence="6" type="ORF">B5E91_06815</name>
</gene>
<evidence type="ECO:0000256" key="3">
    <source>
        <dbReference type="ARBA" id="ARBA00023125"/>
    </source>
</evidence>
<comment type="caution">
    <text evidence="6">The sequence shown here is derived from an EMBL/GenBank/DDBJ whole genome shotgun (WGS) entry which is preliminary data.</text>
</comment>
<organism evidence="6 7">
    <name type="scientific">Thomasclavelia spiroformis</name>
    <dbReference type="NCBI Taxonomy" id="29348"/>
    <lineage>
        <taxon>Bacteria</taxon>
        <taxon>Bacillati</taxon>
        <taxon>Bacillota</taxon>
        <taxon>Erysipelotrichia</taxon>
        <taxon>Erysipelotrichales</taxon>
        <taxon>Coprobacillaceae</taxon>
        <taxon>Thomasclavelia</taxon>
    </lineage>
</organism>
<evidence type="ECO:0000313" key="7">
    <source>
        <dbReference type="Proteomes" id="UP000196258"/>
    </source>
</evidence>
<keyword evidence="2" id="KW-0805">Transcription regulation</keyword>
<dbReference type="InterPro" id="IPR000847">
    <property type="entry name" value="LysR_HTH_N"/>
</dbReference>
<dbReference type="Pfam" id="PF03466">
    <property type="entry name" value="LysR_substrate"/>
    <property type="match status" value="1"/>
</dbReference>
<dbReference type="PANTHER" id="PTHR30419">
    <property type="entry name" value="HTH-TYPE TRANSCRIPTIONAL REGULATOR YBHD"/>
    <property type="match status" value="1"/>
</dbReference>